<dbReference type="Proteomes" id="UP001470230">
    <property type="component" value="Unassembled WGS sequence"/>
</dbReference>
<dbReference type="EMBL" id="JAPFFF010000023">
    <property type="protein sequence ID" value="KAK8852351.1"/>
    <property type="molecule type" value="Genomic_DNA"/>
</dbReference>
<evidence type="ECO:0000313" key="1">
    <source>
        <dbReference type="EMBL" id="KAK8852351.1"/>
    </source>
</evidence>
<proteinExistence type="predicted"/>
<organism evidence="1 2">
    <name type="scientific">Tritrichomonas musculus</name>
    <dbReference type="NCBI Taxonomy" id="1915356"/>
    <lineage>
        <taxon>Eukaryota</taxon>
        <taxon>Metamonada</taxon>
        <taxon>Parabasalia</taxon>
        <taxon>Tritrichomonadida</taxon>
        <taxon>Tritrichomonadidae</taxon>
        <taxon>Tritrichomonas</taxon>
    </lineage>
</organism>
<reference evidence="1 2" key="1">
    <citation type="submission" date="2024-04" db="EMBL/GenBank/DDBJ databases">
        <title>Tritrichomonas musculus Genome.</title>
        <authorList>
            <person name="Alves-Ferreira E."/>
            <person name="Grigg M."/>
            <person name="Lorenzi H."/>
            <person name="Galac M."/>
        </authorList>
    </citation>
    <scope>NUCLEOTIDE SEQUENCE [LARGE SCALE GENOMIC DNA]</scope>
    <source>
        <strain evidence="1 2">EAF2021</strain>
    </source>
</reference>
<keyword evidence="2" id="KW-1185">Reference proteome</keyword>
<gene>
    <name evidence="1" type="ORF">M9Y10_017325</name>
</gene>
<dbReference type="Gene3D" id="3.90.190.10">
    <property type="entry name" value="Protein tyrosine phosphatase superfamily"/>
    <property type="match status" value="1"/>
</dbReference>
<evidence type="ECO:0000313" key="2">
    <source>
        <dbReference type="Proteomes" id="UP001470230"/>
    </source>
</evidence>
<dbReference type="PANTHER" id="PTHR10367">
    <property type="entry name" value="MRNA-CAPPING ENZYME"/>
    <property type="match status" value="1"/>
</dbReference>
<dbReference type="SUPFAM" id="SSF52799">
    <property type="entry name" value="(Phosphotyrosine protein) phosphatases II"/>
    <property type="match status" value="1"/>
</dbReference>
<accession>A0ABR2HTD7</accession>
<protein>
    <submittedName>
        <fullName evidence="1">Dcp1p-Dcp2p decapping enzyme complex alpha subunit</fullName>
    </submittedName>
</protein>
<comment type="caution">
    <text evidence="1">The sequence shown here is derived from an EMBL/GenBank/DDBJ whole genome shotgun (WGS) entry which is preliminary data.</text>
</comment>
<dbReference type="PANTHER" id="PTHR10367:SF17">
    <property type="entry name" value="MRNA-CAPPING ENZYME"/>
    <property type="match status" value="1"/>
</dbReference>
<dbReference type="InterPro" id="IPR029021">
    <property type="entry name" value="Prot-tyrosine_phosphatase-like"/>
</dbReference>
<dbReference type="InterPro" id="IPR051029">
    <property type="entry name" value="mRNA_Capping_Enz/RNA_Phosphat"/>
</dbReference>
<name>A0ABR2HTD7_9EUKA</name>
<sequence>MSQKQPDFYDLSLFPLFWLQCPKMGDPIRIPNKPNLILIPMKTPLPSKNQYGIPPEYQWTMELAVETAAKKIGEKRQNIIFISFELTPYGDSTSVEDNYICDVYHEYLPLGTNPEKVLDMIIEKIDNLPSPSYIHAILISCHNGYNRTGYIISGIFMKMLNYTCRASTLLFSKKRPPGIFSQDMIDNLNKIYPDDPPSVKSELPSYIQPFNFKGDDDASLSNLSSITIENTPNFIFNGGHTVKDQNQINELTSLLGSVIPKKGKFRRVNNGGFYPLPFIFTQDRLNKYRSPLKDPNESKITFLPRGANVFLVITQTQNDGFYLSYEADQFFFFRACIGSELPRPIICTAIYSTRNNDPVIFVTDVLSFGELYMEFADPENRFKCLWYFIIPNIKVLAPSQNLTDTNNEQNTQLVKIAYRPLTRLKFCLTLMNDFDNYYLFDGIPCDGAVIIDRNYPVGGFLFIPLKPSFIVLFIMNGPKDAILYVRSDDDAHQYQPIAYFDISNSAQLVKLNRKFVRFEVVRIDNRILLKPISICKNAQCDYFQNAKNVLEFISGQISGFDILKQLKLIVSKK</sequence>